<keyword evidence="10" id="KW-1185">Reference proteome</keyword>
<dbReference type="PRINTS" id="PR00702">
    <property type="entry name" value="ACRIFLAVINRP"/>
</dbReference>
<dbReference type="Proteomes" id="UP000019760">
    <property type="component" value="Unassembled WGS sequence"/>
</dbReference>
<dbReference type="PANTHER" id="PTHR32063:SF24">
    <property type="entry name" value="CATION EFFLUX SYSTEM (ACRB_ACRD_ACRF FAMILY)"/>
    <property type="match status" value="1"/>
</dbReference>
<dbReference type="Gene3D" id="1.20.1640.10">
    <property type="entry name" value="Multidrug efflux transporter AcrB transmembrane domain"/>
    <property type="match status" value="2"/>
</dbReference>
<evidence type="ECO:0000256" key="3">
    <source>
        <dbReference type="ARBA" id="ARBA00022448"/>
    </source>
</evidence>
<proteinExistence type="inferred from homology"/>
<feature type="transmembrane region" description="Helical" evidence="8">
    <location>
        <begin position="470"/>
        <end position="491"/>
    </location>
</feature>
<feature type="transmembrane region" description="Helical" evidence="8">
    <location>
        <begin position="432"/>
        <end position="450"/>
    </location>
</feature>
<dbReference type="GO" id="GO:0005886">
    <property type="term" value="C:plasma membrane"/>
    <property type="evidence" value="ECO:0007669"/>
    <property type="project" value="UniProtKB-SubCell"/>
</dbReference>
<evidence type="ECO:0000256" key="4">
    <source>
        <dbReference type="ARBA" id="ARBA00022475"/>
    </source>
</evidence>
<dbReference type="RefSeq" id="WP_042060139.1">
    <property type="nucleotide sequence ID" value="NZ_BAND01000081.1"/>
</dbReference>
<evidence type="ECO:0000313" key="10">
    <source>
        <dbReference type="Proteomes" id="UP000019760"/>
    </source>
</evidence>
<dbReference type="Gene3D" id="3.30.70.1440">
    <property type="entry name" value="Multidrug efflux transporter AcrB pore domain"/>
    <property type="match status" value="1"/>
</dbReference>
<dbReference type="OrthoDB" id="9758757at2"/>
<dbReference type="Gene3D" id="3.30.2090.10">
    <property type="entry name" value="Multidrug efflux transporter AcrB TolC docking domain, DN and DC subdomains"/>
    <property type="match status" value="2"/>
</dbReference>
<dbReference type="EMBL" id="BAND01000081">
    <property type="protein sequence ID" value="GAJ29806.1"/>
    <property type="molecule type" value="Genomic_DNA"/>
</dbReference>
<evidence type="ECO:0000256" key="5">
    <source>
        <dbReference type="ARBA" id="ARBA00022692"/>
    </source>
</evidence>
<evidence type="ECO:0000256" key="1">
    <source>
        <dbReference type="ARBA" id="ARBA00004651"/>
    </source>
</evidence>
<gene>
    <name evidence="9" type="ORF">Amme_081_008</name>
</gene>
<evidence type="ECO:0000256" key="8">
    <source>
        <dbReference type="SAM" id="Phobius"/>
    </source>
</evidence>
<evidence type="ECO:0000256" key="7">
    <source>
        <dbReference type="ARBA" id="ARBA00023136"/>
    </source>
</evidence>
<dbReference type="InterPro" id="IPR004763">
    <property type="entry name" value="CusA-like"/>
</dbReference>
<feature type="transmembrane region" description="Helical" evidence="8">
    <location>
        <begin position="337"/>
        <end position="353"/>
    </location>
</feature>
<comment type="caution">
    <text evidence="9">The sequence shown here is derived from an EMBL/GenBank/DDBJ whole genome shotgun (WGS) entry which is preliminary data.</text>
</comment>
<keyword evidence="4" id="KW-1003">Cell membrane</keyword>
<dbReference type="InterPro" id="IPR027463">
    <property type="entry name" value="AcrB_DN_DC_subdom"/>
</dbReference>
<dbReference type="SUPFAM" id="SSF82693">
    <property type="entry name" value="Multidrug efflux transporter AcrB pore domain, PN1, PN2, PC1 and PC2 subdomains"/>
    <property type="match status" value="3"/>
</dbReference>
<keyword evidence="3" id="KW-0813">Transport</keyword>
<comment type="similarity">
    <text evidence="2">Belongs to the resistance-nodulation-cell division (RND) (TC 2.A.6) family.</text>
</comment>
<keyword evidence="5 8" id="KW-0812">Transmembrane</keyword>
<dbReference type="GO" id="GO:0008324">
    <property type="term" value="F:monoatomic cation transmembrane transporter activity"/>
    <property type="evidence" value="ECO:0007669"/>
    <property type="project" value="InterPro"/>
</dbReference>
<keyword evidence="6 8" id="KW-1133">Transmembrane helix</keyword>
<name>A0A023D7N8_ACIMT</name>
<dbReference type="Gene3D" id="3.30.70.1430">
    <property type="entry name" value="Multidrug efflux transporter AcrB pore domain"/>
    <property type="match status" value="2"/>
</dbReference>
<evidence type="ECO:0000313" key="9">
    <source>
        <dbReference type="EMBL" id="GAJ29806.1"/>
    </source>
</evidence>
<evidence type="ECO:0000256" key="6">
    <source>
        <dbReference type="ARBA" id="ARBA00022989"/>
    </source>
</evidence>
<dbReference type="PANTHER" id="PTHR32063">
    <property type="match status" value="1"/>
</dbReference>
<accession>A0A023D7N8</accession>
<feature type="transmembrane region" description="Helical" evidence="8">
    <location>
        <begin position="386"/>
        <end position="411"/>
    </location>
</feature>
<reference evidence="9 10" key="2">
    <citation type="journal article" date="2014" name="FEMS Microbiol. Lett.">
        <title>Draft genomic DNA sequence of the facultatively methylotrophic bacterium Acidomonas methanolica type strain MB58.</title>
        <authorList>
            <person name="Higashiura N."/>
            <person name="Hadano H."/>
            <person name="Hirakawa H."/>
            <person name="Matsutani M."/>
            <person name="Takabe S."/>
            <person name="Matsushita K."/>
            <person name="Azuma Y."/>
        </authorList>
    </citation>
    <scope>NUCLEOTIDE SEQUENCE [LARGE SCALE GENOMIC DNA]</scope>
    <source>
        <strain evidence="9 10">MB58</strain>
    </source>
</reference>
<dbReference type="SUPFAM" id="SSF82866">
    <property type="entry name" value="Multidrug efflux transporter AcrB transmembrane domain"/>
    <property type="match status" value="2"/>
</dbReference>
<feature type="transmembrane region" description="Helical" evidence="8">
    <location>
        <begin position="910"/>
        <end position="932"/>
    </location>
</feature>
<feature type="transmembrane region" description="Helical" evidence="8">
    <location>
        <begin position="360"/>
        <end position="380"/>
    </location>
</feature>
<feature type="transmembrane region" description="Helical" evidence="8">
    <location>
        <begin position="960"/>
        <end position="982"/>
    </location>
</feature>
<feature type="transmembrane region" description="Helical" evidence="8">
    <location>
        <begin position="859"/>
        <end position="879"/>
    </location>
</feature>
<evidence type="ECO:0000256" key="2">
    <source>
        <dbReference type="ARBA" id="ARBA00010942"/>
    </source>
</evidence>
<keyword evidence="7 8" id="KW-0472">Membrane</keyword>
<dbReference type="NCBIfam" id="TIGR00914">
    <property type="entry name" value="2A0601"/>
    <property type="match status" value="1"/>
</dbReference>
<comment type="subcellular location">
    <subcellularLocation>
        <location evidence="1">Cell membrane</location>
        <topology evidence="1">Multi-pass membrane protein</topology>
    </subcellularLocation>
</comment>
<dbReference type="Pfam" id="PF00873">
    <property type="entry name" value="ACR_tran"/>
    <property type="match status" value="1"/>
</dbReference>
<feature type="transmembrane region" description="Helical" evidence="8">
    <location>
        <begin position="523"/>
        <end position="544"/>
    </location>
</feature>
<sequence>MLFEFFQKQRFFVFGLIFALLITGLACVEGLPVEPVPDISPRQVMVTVTAPGLATEEVEKLITFPVETSLTALPGLIDLRSVSRTGVSAVYLQFDDATDIDLDRARVAERLPAARESVAVPGVSVQMGPRTTGMGEIMQFQIRGPGYSLMDLNRIMHWTVAPELRLLAGVAEVNINGGAEQTFQVTLDPLRLRTYGVTVTDVYQAVDRNNASAGGGWIAHQAEQQVIVGRALVGDLNDFGLIPVRIGRNGHVIRVQDVGSIALGPRTRLGAATRDGNGEIVRGAVMMQDGASSNAVIANIRKALPGIQKLLPAGVTLDPYYMRSTLTGETISTVKENLLIGAALVLVVLIVVLGDWRASLVIASAIPAALLSAFIGMRVFGVSANLLSLGAIDFGMIVDSSLVVVEHFMTLREAEGTKRSMRDTAIEAAKSVVRPVTFSIFVIIMVYLPILTLEDIEGKMFRPMAQTVAMALLASLIYCFICIPVLAAVLLRDPKSHQETRFVQFVRRYYEPMLAWSEKHSRTVIIVTISVFLVSVGLATRLGGEFIPTLEEGSLTTTVTRWPSASLPTVIDEIGKQERIIRSFPEVQTVVTNIGTPAVPTDPMGPNESDSFIILKPLSQWKTGRTQDQLVQAMADTLKAKLPSANYEWSQPIQMRMDELLSGVRTQIAISVYGDDLEELAKLADEVTSAVAAVPGAADVAPQGDGTVPFMHIDINRDAAARRGVAVSDALAQITAIGGLIGKPVVVGNAIIPTQIRLDPTSTLSVSMIGNLPVRRLDGQGWVLLSDIAKLQVIDGPSRIDRDRIHRRVIVQANVRGRDVSSFVAAAQKAVAEKVRLPSGYRLEWAGQFENLKSAMQRLGLVLPIALLLIFALLIAALGSFRAASLVFINLPIAATGGIFALTLRGLPFSIAASIGFIALFGVAILNGVVLVSQIRALQEAGIDAATAAFEAARARFRPVIATASVASLGFFPMAFSGSMGAEVERPLATVVIGGLVTSTLLTLLVLPTLYASLFRKR</sequence>
<dbReference type="InterPro" id="IPR001036">
    <property type="entry name" value="Acrflvin-R"/>
</dbReference>
<protein>
    <submittedName>
        <fullName evidence="9">Heavy metal efflux pump, cobalt/zinc/cadmium resistance protein CzcA</fullName>
    </submittedName>
</protein>
<organism evidence="9 10">
    <name type="scientific">Acidomonas methanolica NBRC 104435</name>
    <dbReference type="NCBI Taxonomy" id="1231351"/>
    <lineage>
        <taxon>Bacteria</taxon>
        <taxon>Pseudomonadati</taxon>
        <taxon>Pseudomonadota</taxon>
        <taxon>Alphaproteobacteria</taxon>
        <taxon>Acetobacterales</taxon>
        <taxon>Acetobacteraceae</taxon>
        <taxon>Acidomonas</taxon>
    </lineage>
</organism>
<feature type="transmembrane region" description="Helical" evidence="8">
    <location>
        <begin position="988"/>
        <end position="1012"/>
    </location>
</feature>
<feature type="transmembrane region" description="Helical" evidence="8">
    <location>
        <begin position="886"/>
        <end position="904"/>
    </location>
</feature>
<dbReference type="AlphaFoldDB" id="A0A023D7N8"/>
<dbReference type="Gene3D" id="3.30.70.1320">
    <property type="entry name" value="Multidrug efflux transporter AcrB pore domain like"/>
    <property type="match status" value="1"/>
</dbReference>
<reference evidence="10" key="1">
    <citation type="journal article" date="2014" name="FEMS Microbiol. Lett.">
        <title>Draft Genomic DNA Sequence of the Facultatively Methylotrophic Bacterium Acidomonas methanolica type strain MB58.</title>
        <authorList>
            <person name="Higashiura N."/>
            <person name="Hadano H."/>
            <person name="Hirakawa H."/>
            <person name="Matsutani M."/>
            <person name="Takabe S."/>
            <person name="Matsushita K."/>
            <person name="Azuma Y."/>
        </authorList>
    </citation>
    <scope>NUCLEOTIDE SEQUENCE [LARGE SCALE GENOMIC DNA]</scope>
    <source>
        <strain evidence="10">MB58</strain>
    </source>
</reference>
<dbReference type="GO" id="GO:0042910">
    <property type="term" value="F:xenobiotic transmembrane transporter activity"/>
    <property type="evidence" value="ECO:0007669"/>
    <property type="project" value="TreeGrafter"/>
</dbReference>
<dbReference type="SUPFAM" id="SSF82714">
    <property type="entry name" value="Multidrug efflux transporter AcrB TolC docking domain, DN and DC subdomains"/>
    <property type="match status" value="2"/>
</dbReference>